<proteinExistence type="predicted"/>
<evidence type="ECO:0000259" key="2">
    <source>
        <dbReference type="Pfam" id="PF04909"/>
    </source>
</evidence>
<evidence type="ECO:0000313" key="4">
    <source>
        <dbReference type="Proteomes" id="UP000003195"/>
    </source>
</evidence>
<dbReference type="InterPro" id="IPR032466">
    <property type="entry name" value="Metal_Hydrolase"/>
</dbReference>
<keyword evidence="3" id="KW-0378">Hydrolase</keyword>
<dbReference type="Pfam" id="PF04909">
    <property type="entry name" value="Amidohydro_2"/>
    <property type="match status" value="1"/>
</dbReference>
<dbReference type="RefSeq" id="WP_006942671.1">
    <property type="nucleotide sequence ID" value="NZ_GL538208.1"/>
</dbReference>
<comment type="caution">
    <text evidence="3">The sequence shown here is derived from an EMBL/GenBank/DDBJ whole genome shotgun (WGS) entry which is preliminary data.</text>
</comment>
<dbReference type="HOGENOM" id="CLU_044590_5_0_9"/>
<organism evidence="3 4">
    <name type="scientific">Megasphaera micronuciformis F0359</name>
    <dbReference type="NCBI Taxonomy" id="706434"/>
    <lineage>
        <taxon>Bacteria</taxon>
        <taxon>Bacillati</taxon>
        <taxon>Bacillota</taxon>
        <taxon>Negativicutes</taxon>
        <taxon>Veillonellales</taxon>
        <taxon>Veillonellaceae</taxon>
        <taxon>Megasphaera</taxon>
    </lineage>
</organism>
<dbReference type="OrthoDB" id="9771932at2"/>
<dbReference type="eggNOG" id="COG2159">
    <property type="taxonomic scope" value="Bacteria"/>
</dbReference>
<dbReference type="AlphaFoldDB" id="E2ZDG1"/>
<dbReference type="STRING" id="706434.HMPREF9429_01464"/>
<dbReference type="GO" id="GO:0016831">
    <property type="term" value="F:carboxy-lyase activity"/>
    <property type="evidence" value="ECO:0007669"/>
    <property type="project" value="InterPro"/>
</dbReference>
<reference evidence="3 4" key="1">
    <citation type="submission" date="2010-08" db="EMBL/GenBank/DDBJ databases">
        <authorList>
            <person name="Weinstock G."/>
            <person name="Sodergren E."/>
            <person name="Clifton S."/>
            <person name="Fulton L."/>
            <person name="Fulton B."/>
            <person name="Courtney L."/>
            <person name="Fronick C."/>
            <person name="Harrison M."/>
            <person name="Strong C."/>
            <person name="Farmer C."/>
            <person name="Delahaunty K."/>
            <person name="Markovic C."/>
            <person name="Hall O."/>
            <person name="Minx P."/>
            <person name="Tomlinson C."/>
            <person name="Mitreva M."/>
            <person name="Hou S."/>
            <person name="Chen J."/>
            <person name="Wollam A."/>
            <person name="Pepin K.H."/>
            <person name="Johnson M."/>
            <person name="Bhonagiri V."/>
            <person name="Zhang X."/>
            <person name="Suruliraj S."/>
            <person name="Warren W."/>
            <person name="Chinwalla A."/>
            <person name="Mardis E.R."/>
            <person name="Wilson R.K."/>
        </authorList>
    </citation>
    <scope>NUCLEOTIDE SEQUENCE [LARGE SCALE GENOMIC DNA]</scope>
    <source>
        <strain evidence="3 4">F0359</strain>
    </source>
</reference>
<dbReference type="InterPro" id="IPR032465">
    <property type="entry name" value="ACMSD"/>
</dbReference>
<evidence type="ECO:0000313" key="3">
    <source>
        <dbReference type="EMBL" id="EFQ03523.1"/>
    </source>
</evidence>
<dbReference type="Proteomes" id="UP000003195">
    <property type="component" value="Unassembled WGS sequence"/>
</dbReference>
<sequence>MKIIDAHFHFASFPGFDELAVAAGHENTADNLRRSYANTGIVHGIVMSNVSLDPKDHHYPQFMSYCIGLDRFDTDNRSIEEQAALVEENLKRPECVGIKLYPGYNHFYVYEDRLRPFYDLAVKYDKPVAIHTGLTATERGLLKYSHPFTLDEAAVKYNKVRFVMCHIGNPFLADAIAVMEKNPNVSADLSGLLEGRIPDFDRFLYEKYGYIRRLYDLFSYIGCYERFMFGTDWPLANLLDYVNFVKVIIPRSAWDDVFYNNAVRTYGLKL</sequence>
<accession>E2ZDG1</accession>
<protein>
    <submittedName>
        <fullName evidence="3">Amidohydrolase family protein</fullName>
    </submittedName>
</protein>
<dbReference type="SUPFAM" id="SSF51556">
    <property type="entry name" value="Metallo-dependent hydrolases"/>
    <property type="match status" value="1"/>
</dbReference>
<dbReference type="Gene3D" id="3.20.20.140">
    <property type="entry name" value="Metal-dependent hydrolases"/>
    <property type="match status" value="1"/>
</dbReference>
<evidence type="ECO:0000256" key="1">
    <source>
        <dbReference type="ARBA" id="ARBA00023239"/>
    </source>
</evidence>
<dbReference type="InterPro" id="IPR006680">
    <property type="entry name" value="Amidohydro-rel"/>
</dbReference>
<keyword evidence="4" id="KW-1185">Reference proteome</keyword>
<dbReference type="GO" id="GO:0016787">
    <property type="term" value="F:hydrolase activity"/>
    <property type="evidence" value="ECO:0007669"/>
    <property type="project" value="UniProtKB-KW"/>
</dbReference>
<feature type="domain" description="Amidohydrolase-related" evidence="2">
    <location>
        <begin position="4"/>
        <end position="268"/>
    </location>
</feature>
<dbReference type="EMBL" id="AECS01000039">
    <property type="protein sequence ID" value="EFQ03523.1"/>
    <property type="molecule type" value="Genomic_DNA"/>
</dbReference>
<gene>
    <name evidence="3" type="ORF">HMPREF9429_01464</name>
</gene>
<dbReference type="PANTHER" id="PTHR21240">
    <property type="entry name" value="2-AMINO-3-CARBOXYLMUCONATE-6-SEMIALDEHYDE DECARBOXYLASE"/>
    <property type="match status" value="1"/>
</dbReference>
<keyword evidence="1" id="KW-0456">Lyase</keyword>
<name>E2ZDG1_9FIRM</name>